<sequence>MKHALAAGLIALATPAFAAPAFAAPDLASRGETDSEAEAAAPKPAAVVADGIPPVPQELVEATRPYFEYRTASFSEWDPETRAMFVATRFGDTTQLHRVAAPGAARSQLTFEAEPIRGVSVSPGAGDVKLVSKDIGGNEFYQIYRLVDGRLELLTDGTSRNGLGAWMDDGSMVAFSSTRRNGRDTDLYLMDPRDPSTTRMLAQREGGGWFVADFTPDGGTALVGNYISVTEMELYEVDVASGAIERLTPEGTPVAFSGLQYAPDGRLWVASDRGAEFKRLGIFDRETARFEPLVEEPWDIVGFDISEDGGTIAYEVNAAGQSQLKLYDVPTGEVREVALPPGTVGGIEFAPWGELGFTLVSNRGAADAYSVDPATLELTRWTASEMGGLDPEANVLPSLVEIESFDGEAMSGFLYMPDPARHPGPRPLLVNIHGGPEGQSTATFLGRNNYLINELGIAIFYPNVRGSTGFGKRFVGLDNGPFRREDSVRDIGAFLDRLEQDPRIDAQRIGVTGGSYGGYMCYASAIAYGDRLRGANCIVAISDFVTFLENTQDYRRDLRRVEYGDERDPRQRAKLKEISPLTRADQIRIPLMVATGANDPRVPASEADQIIAAVRANGREAWHFLAQNEGHGFAKKENADYFLWSSILFWQRHLLD</sequence>
<name>A0ABW9UTF9_9SPHN</name>
<dbReference type="RefSeq" id="WP_160732077.1">
    <property type="nucleotide sequence ID" value="NZ_WTYO01000001.1"/>
</dbReference>
<evidence type="ECO:0000313" key="5">
    <source>
        <dbReference type="EMBL" id="MXO67418.1"/>
    </source>
</evidence>
<dbReference type="InterPro" id="IPR001375">
    <property type="entry name" value="Peptidase_S9_cat"/>
</dbReference>
<dbReference type="PANTHER" id="PTHR42776:SF27">
    <property type="entry name" value="DIPEPTIDYL PEPTIDASE FAMILY MEMBER 6"/>
    <property type="match status" value="1"/>
</dbReference>
<protein>
    <submittedName>
        <fullName evidence="5">Prolyl oligopeptidase family serine peptidase</fullName>
    </submittedName>
</protein>
<keyword evidence="2" id="KW-0645">Protease</keyword>
<gene>
    <name evidence="5" type="ORF">GRI72_01050</name>
</gene>
<dbReference type="Pfam" id="PF00326">
    <property type="entry name" value="Peptidase_S9"/>
    <property type="match status" value="1"/>
</dbReference>
<keyword evidence="1" id="KW-0378">Hydrolase</keyword>
<evidence type="ECO:0000259" key="4">
    <source>
        <dbReference type="Pfam" id="PF00326"/>
    </source>
</evidence>
<keyword evidence="6" id="KW-1185">Reference proteome</keyword>
<dbReference type="InterPro" id="IPR011659">
    <property type="entry name" value="WD40"/>
</dbReference>
<dbReference type="Gene3D" id="3.40.50.1820">
    <property type="entry name" value="alpha/beta hydrolase"/>
    <property type="match status" value="1"/>
</dbReference>
<feature type="signal peptide" evidence="3">
    <location>
        <begin position="1"/>
        <end position="18"/>
    </location>
</feature>
<dbReference type="Pfam" id="PF07676">
    <property type="entry name" value="PD40"/>
    <property type="match status" value="1"/>
</dbReference>
<dbReference type="SUPFAM" id="SSF82171">
    <property type="entry name" value="DPP6 N-terminal domain-like"/>
    <property type="match status" value="1"/>
</dbReference>
<accession>A0ABW9UTF9</accession>
<reference evidence="5 6" key="1">
    <citation type="submission" date="2019-12" db="EMBL/GenBank/DDBJ databases">
        <title>Genomic-based taxomic classification of the family Erythrobacteraceae.</title>
        <authorList>
            <person name="Xu L."/>
        </authorList>
    </citation>
    <scope>NUCLEOTIDE SEQUENCE [LARGE SCALE GENOMIC DNA]</scope>
    <source>
        <strain evidence="5 6">H32</strain>
    </source>
</reference>
<evidence type="ECO:0000313" key="6">
    <source>
        <dbReference type="Proteomes" id="UP000444401"/>
    </source>
</evidence>
<keyword evidence="3" id="KW-0732">Signal</keyword>
<dbReference type="SUPFAM" id="SSF53474">
    <property type="entry name" value="alpha/beta-Hydrolases"/>
    <property type="match status" value="1"/>
</dbReference>
<evidence type="ECO:0000256" key="1">
    <source>
        <dbReference type="ARBA" id="ARBA00022801"/>
    </source>
</evidence>
<dbReference type="Proteomes" id="UP000444401">
    <property type="component" value="Unassembled WGS sequence"/>
</dbReference>
<feature type="chain" id="PRO_5046521161" evidence="3">
    <location>
        <begin position="19"/>
        <end position="656"/>
    </location>
</feature>
<organism evidence="5 6">
    <name type="scientific">Pelagerythrobacter marinus</name>
    <dbReference type="NCBI Taxonomy" id="538382"/>
    <lineage>
        <taxon>Bacteria</taxon>
        <taxon>Pseudomonadati</taxon>
        <taxon>Pseudomonadota</taxon>
        <taxon>Alphaproteobacteria</taxon>
        <taxon>Sphingomonadales</taxon>
        <taxon>Erythrobacteraceae</taxon>
        <taxon>Pelagerythrobacter</taxon>
    </lineage>
</organism>
<dbReference type="Gene3D" id="2.120.10.30">
    <property type="entry name" value="TolB, C-terminal domain"/>
    <property type="match status" value="1"/>
</dbReference>
<keyword evidence="2" id="KW-0720">Serine protease</keyword>
<evidence type="ECO:0000256" key="3">
    <source>
        <dbReference type="SAM" id="SignalP"/>
    </source>
</evidence>
<evidence type="ECO:0000256" key="2">
    <source>
        <dbReference type="ARBA" id="ARBA00022825"/>
    </source>
</evidence>
<dbReference type="InterPro" id="IPR029058">
    <property type="entry name" value="AB_hydrolase_fold"/>
</dbReference>
<dbReference type="InterPro" id="IPR011042">
    <property type="entry name" value="6-blade_b-propeller_TolB-like"/>
</dbReference>
<proteinExistence type="predicted"/>
<dbReference type="EMBL" id="WTYO01000001">
    <property type="protein sequence ID" value="MXO67418.1"/>
    <property type="molecule type" value="Genomic_DNA"/>
</dbReference>
<dbReference type="PANTHER" id="PTHR42776">
    <property type="entry name" value="SERINE PEPTIDASE S9 FAMILY MEMBER"/>
    <property type="match status" value="1"/>
</dbReference>
<feature type="domain" description="Peptidase S9 prolyl oligopeptidase catalytic" evidence="4">
    <location>
        <begin position="448"/>
        <end position="654"/>
    </location>
</feature>
<comment type="caution">
    <text evidence="5">The sequence shown here is derived from an EMBL/GenBank/DDBJ whole genome shotgun (WGS) entry which is preliminary data.</text>
</comment>